<dbReference type="EMBL" id="BPWL01000001">
    <property type="protein sequence ID" value="GJJ06280.1"/>
    <property type="molecule type" value="Genomic_DNA"/>
</dbReference>
<evidence type="ECO:0000256" key="2">
    <source>
        <dbReference type="ARBA" id="ARBA00022692"/>
    </source>
</evidence>
<feature type="transmembrane region" description="Helical" evidence="6">
    <location>
        <begin position="56"/>
        <end position="76"/>
    </location>
</feature>
<evidence type="ECO:0000259" key="7">
    <source>
        <dbReference type="Pfam" id="PF01490"/>
    </source>
</evidence>
<dbReference type="Pfam" id="PF01490">
    <property type="entry name" value="Aa_trans"/>
    <property type="match status" value="1"/>
</dbReference>
<keyword evidence="2 6" id="KW-0812">Transmembrane</keyword>
<dbReference type="InterPro" id="IPR013057">
    <property type="entry name" value="AA_transpt_TM"/>
</dbReference>
<organism evidence="8 9">
    <name type="scientific">Clathrus columnatus</name>
    <dbReference type="NCBI Taxonomy" id="1419009"/>
    <lineage>
        <taxon>Eukaryota</taxon>
        <taxon>Fungi</taxon>
        <taxon>Dikarya</taxon>
        <taxon>Basidiomycota</taxon>
        <taxon>Agaricomycotina</taxon>
        <taxon>Agaricomycetes</taxon>
        <taxon>Phallomycetidae</taxon>
        <taxon>Phallales</taxon>
        <taxon>Clathraceae</taxon>
        <taxon>Clathrus</taxon>
    </lineage>
</organism>
<feature type="transmembrane region" description="Helical" evidence="6">
    <location>
        <begin position="191"/>
        <end position="215"/>
    </location>
</feature>
<evidence type="ECO:0000256" key="5">
    <source>
        <dbReference type="SAM" id="MobiDB-lite"/>
    </source>
</evidence>
<evidence type="ECO:0000256" key="3">
    <source>
        <dbReference type="ARBA" id="ARBA00022989"/>
    </source>
</evidence>
<feature type="transmembrane region" description="Helical" evidence="6">
    <location>
        <begin position="251"/>
        <end position="272"/>
    </location>
</feature>
<keyword evidence="4 6" id="KW-0472">Membrane</keyword>
<keyword evidence="3 6" id="KW-1133">Transmembrane helix</keyword>
<feature type="transmembrane region" description="Helical" evidence="6">
    <location>
        <begin position="166"/>
        <end position="184"/>
    </location>
</feature>
<evidence type="ECO:0000256" key="6">
    <source>
        <dbReference type="SAM" id="Phobius"/>
    </source>
</evidence>
<proteinExistence type="predicted"/>
<evidence type="ECO:0000313" key="8">
    <source>
        <dbReference type="EMBL" id="GJJ06280.1"/>
    </source>
</evidence>
<evidence type="ECO:0000313" key="9">
    <source>
        <dbReference type="Proteomes" id="UP001050691"/>
    </source>
</evidence>
<feature type="domain" description="Amino acid transporter transmembrane" evidence="7">
    <location>
        <begin position="60"/>
        <end position="247"/>
    </location>
</feature>
<reference evidence="8" key="1">
    <citation type="submission" date="2021-10" db="EMBL/GenBank/DDBJ databases">
        <title>De novo Genome Assembly of Clathrus columnatus (Basidiomycota, Fungi) Using Illumina and Nanopore Sequence Data.</title>
        <authorList>
            <person name="Ogiso-Tanaka E."/>
            <person name="Itagaki H."/>
            <person name="Hosoya T."/>
            <person name="Hosaka K."/>
        </authorList>
    </citation>
    <scope>NUCLEOTIDE SEQUENCE</scope>
    <source>
        <strain evidence="8">MO-923</strain>
    </source>
</reference>
<dbReference type="AlphaFoldDB" id="A0AAV5A325"/>
<dbReference type="GO" id="GO:0016020">
    <property type="term" value="C:membrane"/>
    <property type="evidence" value="ECO:0007669"/>
    <property type="project" value="UniProtKB-SubCell"/>
</dbReference>
<feature type="transmembrane region" description="Helical" evidence="6">
    <location>
        <begin position="82"/>
        <end position="103"/>
    </location>
</feature>
<sequence length="381" mass="41624">MTEPATKEISGTSIIDSGDETVSSSPSNSKSKNDVFGDEEGHQVAQKALFRIKFQILYKTLSWQFVGFLMIAEIVSNGMLSLPSALATVAVFLIVFLGVFALFTAKLLIDFKLNHPEVHSEAGFILFGPIGREVLSLGTVIFSVFATGSEILSGQQTLTELTNGKLCATYFILIFSFASFFMALPRTLNQLTWLGAISCISILTAGVVGMIGAGINPTPDRVLSATIPQSFTNAFLAITNPVFAYAVWAKVALALALPNFLIGGGLYTHVPAKLIYVRIFRNRDRTHIHSHTLLGWAVWSTLCFTLAALAFIFCVAVPIFSFLIGLAASLFASWFTYGIAGFFGLHDIYYLQKGVEGLKRNKWMLLVDAYRDHEIPAPFTC</sequence>
<comment type="subcellular location">
    <subcellularLocation>
        <location evidence="1">Membrane</location>
    </subcellularLocation>
</comment>
<comment type="caution">
    <text evidence="8">The sequence shown here is derived from an EMBL/GenBank/DDBJ whole genome shotgun (WGS) entry which is preliminary data.</text>
</comment>
<feature type="transmembrane region" description="Helical" evidence="6">
    <location>
        <begin position="293"/>
        <end position="313"/>
    </location>
</feature>
<feature type="transmembrane region" description="Helical" evidence="6">
    <location>
        <begin position="319"/>
        <end position="343"/>
    </location>
</feature>
<keyword evidence="9" id="KW-1185">Reference proteome</keyword>
<evidence type="ECO:0000256" key="1">
    <source>
        <dbReference type="ARBA" id="ARBA00004370"/>
    </source>
</evidence>
<gene>
    <name evidence="8" type="ORF">Clacol_000471</name>
</gene>
<feature type="transmembrane region" description="Helical" evidence="6">
    <location>
        <begin position="124"/>
        <end position="146"/>
    </location>
</feature>
<accession>A0AAV5A325</accession>
<name>A0AAV5A325_9AGAM</name>
<evidence type="ECO:0000256" key="4">
    <source>
        <dbReference type="ARBA" id="ARBA00023136"/>
    </source>
</evidence>
<protein>
    <recommendedName>
        <fullName evidence="7">Amino acid transporter transmembrane domain-containing protein</fullName>
    </recommendedName>
</protein>
<feature type="region of interest" description="Disordered" evidence="5">
    <location>
        <begin position="1"/>
        <end position="37"/>
    </location>
</feature>
<dbReference type="Proteomes" id="UP001050691">
    <property type="component" value="Unassembled WGS sequence"/>
</dbReference>